<evidence type="ECO:0000256" key="4">
    <source>
        <dbReference type="ARBA" id="ARBA00022989"/>
    </source>
</evidence>
<dbReference type="PANTHER" id="PTHR38459">
    <property type="entry name" value="PROPHAGE BACTOPRENOL-LINKED GLUCOSE TRANSLOCASE HOMOLOG"/>
    <property type="match status" value="1"/>
</dbReference>
<dbReference type="AlphaFoldDB" id="A0A5E5AK16"/>
<dbReference type="PANTHER" id="PTHR38459:SF1">
    <property type="entry name" value="PROPHAGE BACTOPRENOL-LINKED GLUCOSE TRANSLOCASE HOMOLOG"/>
    <property type="match status" value="1"/>
</dbReference>
<evidence type="ECO:0000313" key="8">
    <source>
        <dbReference type="EMBL" id="VVE73347.1"/>
    </source>
</evidence>
<accession>A0A5E5AK16</accession>
<dbReference type="GO" id="GO:0005886">
    <property type="term" value="C:plasma membrane"/>
    <property type="evidence" value="ECO:0007669"/>
    <property type="project" value="TreeGrafter"/>
</dbReference>
<keyword evidence="3 6" id="KW-0812">Transmembrane</keyword>
<dbReference type="InterPro" id="IPR007267">
    <property type="entry name" value="GtrA_DPMS_TM"/>
</dbReference>
<dbReference type="Proteomes" id="UP000414136">
    <property type="component" value="Unassembled WGS sequence"/>
</dbReference>
<feature type="transmembrane region" description="Helical" evidence="6">
    <location>
        <begin position="97"/>
        <end position="116"/>
    </location>
</feature>
<protein>
    <submittedName>
        <fullName evidence="8">Bactoprenol-linked glucose translocase (GtrA)</fullName>
    </submittedName>
</protein>
<gene>
    <name evidence="8" type="ORF">PCA31118_04511</name>
</gene>
<sequence length="180" mass="19668">MLHCKLLRQLARVLVSSGEPPPNSLASVTETMPDLRQISAQEGTTRLQRLRASPHVRTLVVPLMRFGVSGAISTAVHVIVAITLIEVFGAGSVLANAVAFCVATPCSYLLNTLWSFSARVHRTSLARFLPVSVFGLVLTTFVARTVEHLGGNHWSGIAAVVLIVPPTTFLLHRYWTYRRV</sequence>
<evidence type="ECO:0000256" key="5">
    <source>
        <dbReference type="ARBA" id="ARBA00023136"/>
    </source>
</evidence>
<keyword evidence="5 6" id="KW-0472">Membrane</keyword>
<comment type="subcellular location">
    <subcellularLocation>
        <location evidence="1">Membrane</location>
        <topology evidence="1">Multi-pass membrane protein</topology>
    </subcellularLocation>
</comment>
<keyword evidence="4 6" id="KW-1133">Transmembrane helix</keyword>
<evidence type="ECO:0000256" key="6">
    <source>
        <dbReference type="SAM" id="Phobius"/>
    </source>
</evidence>
<dbReference type="InterPro" id="IPR051401">
    <property type="entry name" value="GtrA_CellWall_Glycosyl"/>
</dbReference>
<feature type="domain" description="GtrA/DPMS transmembrane" evidence="7">
    <location>
        <begin position="65"/>
        <end position="176"/>
    </location>
</feature>
<reference evidence="8 9" key="1">
    <citation type="submission" date="2019-08" db="EMBL/GenBank/DDBJ databases">
        <authorList>
            <person name="Peeters C."/>
        </authorList>
    </citation>
    <scope>NUCLEOTIDE SEQUENCE [LARGE SCALE GENOMIC DNA]</scope>
    <source>
        <strain evidence="8 9">LMG 31118</strain>
    </source>
</reference>
<feature type="transmembrane region" description="Helical" evidence="6">
    <location>
        <begin position="128"/>
        <end position="146"/>
    </location>
</feature>
<name>A0A5E5AK16_9BURK</name>
<evidence type="ECO:0000256" key="1">
    <source>
        <dbReference type="ARBA" id="ARBA00004141"/>
    </source>
</evidence>
<keyword evidence="9" id="KW-1185">Reference proteome</keyword>
<dbReference type="EMBL" id="CABPSQ010000012">
    <property type="protein sequence ID" value="VVE73347.1"/>
    <property type="molecule type" value="Genomic_DNA"/>
</dbReference>
<organism evidence="8 9">
    <name type="scientific">Pandoraea captiosa</name>
    <dbReference type="NCBI Taxonomy" id="2508302"/>
    <lineage>
        <taxon>Bacteria</taxon>
        <taxon>Pseudomonadati</taxon>
        <taxon>Pseudomonadota</taxon>
        <taxon>Betaproteobacteria</taxon>
        <taxon>Burkholderiales</taxon>
        <taxon>Burkholderiaceae</taxon>
        <taxon>Pandoraea</taxon>
    </lineage>
</organism>
<evidence type="ECO:0000256" key="2">
    <source>
        <dbReference type="ARBA" id="ARBA00009399"/>
    </source>
</evidence>
<comment type="similarity">
    <text evidence="2">Belongs to the GtrA family.</text>
</comment>
<dbReference type="Pfam" id="PF04138">
    <property type="entry name" value="GtrA_DPMS_TM"/>
    <property type="match status" value="1"/>
</dbReference>
<dbReference type="GO" id="GO:0000271">
    <property type="term" value="P:polysaccharide biosynthetic process"/>
    <property type="evidence" value="ECO:0007669"/>
    <property type="project" value="InterPro"/>
</dbReference>
<feature type="transmembrane region" description="Helical" evidence="6">
    <location>
        <begin position="59"/>
        <end position="85"/>
    </location>
</feature>
<evidence type="ECO:0000313" key="9">
    <source>
        <dbReference type="Proteomes" id="UP000414136"/>
    </source>
</evidence>
<proteinExistence type="inferred from homology"/>
<evidence type="ECO:0000259" key="7">
    <source>
        <dbReference type="Pfam" id="PF04138"/>
    </source>
</evidence>
<evidence type="ECO:0000256" key="3">
    <source>
        <dbReference type="ARBA" id="ARBA00022692"/>
    </source>
</evidence>
<feature type="transmembrane region" description="Helical" evidence="6">
    <location>
        <begin position="152"/>
        <end position="171"/>
    </location>
</feature>